<dbReference type="Gene3D" id="2.40.160.10">
    <property type="entry name" value="Porin"/>
    <property type="match status" value="1"/>
</dbReference>
<evidence type="ECO:0000259" key="2">
    <source>
        <dbReference type="Pfam" id="PF13372"/>
    </source>
</evidence>
<evidence type="ECO:0000256" key="1">
    <source>
        <dbReference type="SAM" id="SignalP"/>
    </source>
</evidence>
<proteinExistence type="predicted"/>
<keyword evidence="4" id="KW-1185">Reference proteome</keyword>
<organism evidence="3 4">
    <name type="scientific">Luteolibacter flavescens</name>
    <dbReference type="NCBI Taxonomy" id="1859460"/>
    <lineage>
        <taxon>Bacteria</taxon>
        <taxon>Pseudomonadati</taxon>
        <taxon>Verrucomicrobiota</taxon>
        <taxon>Verrucomicrobiia</taxon>
        <taxon>Verrucomicrobiales</taxon>
        <taxon>Verrucomicrobiaceae</taxon>
        <taxon>Luteolibacter</taxon>
    </lineage>
</organism>
<feature type="chain" id="PRO_5045839575" evidence="1">
    <location>
        <begin position="23"/>
        <end position="407"/>
    </location>
</feature>
<feature type="signal peptide" evidence="1">
    <location>
        <begin position="1"/>
        <end position="22"/>
    </location>
</feature>
<sequence length="407" mass="44354">MKIHLTTSPLLALAATTVIARAGTPTPSPEIAAAKDAPWVTPIIDIRARYEFADVDGLDPSHALTIRERIGLKTKAWHGFSALVEGEFTQAVIDDYYGGAPGVDPDDVRNSFINDPENAELNQAYLQYTGFDTTVKLGRQRIIYDNAAFVGNVGWRQNEQTYDAISLSNSSIPGLTLNYTFIDQVNRVFGEDATGIFENAPGEIHLFNASYTGIKGLTLGGYIYDMSFDDGVTVGWDNQTYGLSAKGAVAGLTLYGELAYQDEAGPLNNEEGLYAHFTVTKNFGDQVLLLGVEHMDAGVQTPLCTVHAFNGYADATDARRINGTHGGLTDTYASYMIPIFWGIKWTNVAHIFGDNAISNDLGFGFDSVLAKKFDDHFTALGKLGYFDTSDALYKSTTRVSVELSYTF</sequence>
<dbReference type="SUPFAM" id="SSF56935">
    <property type="entry name" value="Porins"/>
    <property type="match status" value="1"/>
</dbReference>
<accession>A0ABT3FN97</accession>
<reference evidence="3 4" key="1">
    <citation type="submission" date="2022-10" db="EMBL/GenBank/DDBJ databases">
        <title>Luteolibacter flavescens strain MCCC 1K03193, whole genome shotgun sequencing project.</title>
        <authorList>
            <person name="Zhao G."/>
            <person name="Shen L."/>
        </authorList>
    </citation>
    <scope>NUCLEOTIDE SEQUENCE [LARGE SCALE GENOMIC DNA]</scope>
    <source>
        <strain evidence="3 4">MCCC 1K03193</strain>
    </source>
</reference>
<dbReference type="Pfam" id="PF13372">
    <property type="entry name" value="Alginate_exp"/>
    <property type="match status" value="1"/>
</dbReference>
<dbReference type="InterPro" id="IPR025388">
    <property type="entry name" value="Alginate_export_dom"/>
</dbReference>
<comment type="caution">
    <text evidence="3">The sequence shown here is derived from an EMBL/GenBank/DDBJ whole genome shotgun (WGS) entry which is preliminary data.</text>
</comment>
<dbReference type="EMBL" id="JAPDDS010000004">
    <property type="protein sequence ID" value="MCW1884932.1"/>
    <property type="molecule type" value="Genomic_DNA"/>
</dbReference>
<feature type="domain" description="Alginate export" evidence="2">
    <location>
        <begin position="45"/>
        <end position="169"/>
    </location>
</feature>
<evidence type="ECO:0000313" key="3">
    <source>
        <dbReference type="EMBL" id="MCW1884932.1"/>
    </source>
</evidence>
<evidence type="ECO:0000313" key="4">
    <source>
        <dbReference type="Proteomes" id="UP001207930"/>
    </source>
</evidence>
<protein>
    <submittedName>
        <fullName evidence="3">Alginate export family protein</fullName>
    </submittedName>
</protein>
<dbReference type="Proteomes" id="UP001207930">
    <property type="component" value="Unassembled WGS sequence"/>
</dbReference>
<gene>
    <name evidence="3" type="ORF">OKA04_09350</name>
</gene>
<dbReference type="InterPro" id="IPR023614">
    <property type="entry name" value="Porin_dom_sf"/>
</dbReference>
<dbReference type="RefSeq" id="WP_264500889.1">
    <property type="nucleotide sequence ID" value="NZ_JAPDDS010000004.1"/>
</dbReference>
<name>A0ABT3FN97_9BACT</name>
<keyword evidence="1" id="KW-0732">Signal</keyword>